<sequence length="231" mass="27219">MLNVESSWVMLHQTGRMLPFLIILELLKPPQFLTNFRRIASLNLPPLMWILQTLLALKILRYGQRPYHERVDVYERVHNFEEAIVYFKRVPLFFQDEDAAASAIQCKQKIAQISALLEHSSMRYGVRDYLLNARICHLCKRDLGTVTTALKRYQALDPGFSRTREYDLLTVNLGFLLTNYHFLYACSYKMLLLFTIFVNTRNIRDLTYSKTKWKQVESTEHAFICLLTNRS</sequence>
<gene>
    <name evidence="5" type="ORF">Cgig2_016394</name>
</gene>
<evidence type="ECO:0000256" key="4">
    <source>
        <dbReference type="SAM" id="Phobius"/>
    </source>
</evidence>
<comment type="caution">
    <text evidence="5">The sequence shown here is derived from an EMBL/GenBank/DDBJ whole genome shotgun (WGS) entry which is preliminary data.</text>
</comment>
<dbReference type="PANTHER" id="PTHR13768:SF8">
    <property type="entry name" value="ALPHA-SOLUBLE NSF ATTACHMENT PROTEIN"/>
    <property type="match status" value="1"/>
</dbReference>
<protein>
    <submittedName>
        <fullName evidence="5">Uncharacterized protein</fullName>
    </submittedName>
</protein>
<dbReference type="GO" id="GO:0035494">
    <property type="term" value="P:SNARE complex disassembly"/>
    <property type="evidence" value="ECO:0007669"/>
    <property type="project" value="TreeGrafter"/>
</dbReference>
<dbReference type="Pfam" id="PF14938">
    <property type="entry name" value="SNAP"/>
    <property type="match status" value="1"/>
</dbReference>
<organism evidence="5 6">
    <name type="scientific">Carnegiea gigantea</name>
    <dbReference type="NCBI Taxonomy" id="171969"/>
    <lineage>
        <taxon>Eukaryota</taxon>
        <taxon>Viridiplantae</taxon>
        <taxon>Streptophyta</taxon>
        <taxon>Embryophyta</taxon>
        <taxon>Tracheophyta</taxon>
        <taxon>Spermatophyta</taxon>
        <taxon>Magnoliopsida</taxon>
        <taxon>eudicotyledons</taxon>
        <taxon>Gunneridae</taxon>
        <taxon>Pentapetalae</taxon>
        <taxon>Caryophyllales</taxon>
        <taxon>Cactineae</taxon>
        <taxon>Cactaceae</taxon>
        <taxon>Cactoideae</taxon>
        <taxon>Echinocereeae</taxon>
        <taxon>Carnegiea</taxon>
    </lineage>
</organism>
<keyword evidence="4" id="KW-0812">Transmembrane</keyword>
<evidence type="ECO:0000313" key="5">
    <source>
        <dbReference type="EMBL" id="KAJ8438648.1"/>
    </source>
</evidence>
<dbReference type="GO" id="GO:0031201">
    <property type="term" value="C:SNARE complex"/>
    <property type="evidence" value="ECO:0007669"/>
    <property type="project" value="TreeGrafter"/>
</dbReference>
<dbReference type="GO" id="GO:0005774">
    <property type="term" value="C:vacuolar membrane"/>
    <property type="evidence" value="ECO:0007669"/>
    <property type="project" value="TreeGrafter"/>
</dbReference>
<dbReference type="OrthoDB" id="9984275at2759"/>
<dbReference type="AlphaFoldDB" id="A0A9Q1K958"/>
<name>A0A9Q1K958_9CARY</name>
<reference evidence="5" key="1">
    <citation type="submission" date="2022-04" db="EMBL/GenBank/DDBJ databases">
        <title>Carnegiea gigantea Genome sequencing and assembly v2.</title>
        <authorList>
            <person name="Copetti D."/>
            <person name="Sanderson M.J."/>
            <person name="Burquez A."/>
            <person name="Wojciechowski M.F."/>
        </authorList>
    </citation>
    <scope>NUCLEOTIDE SEQUENCE</scope>
    <source>
        <strain evidence="5">SGP5-SGP5p</strain>
        <tissue evidence="5">Aerial part</tissue>
    </source>
</reference>
<comment type="similarity">
    <text evidence="1">Belongs to the SNAP family.</text>
</comment>
<keyword evidence="4" id="KW-1133">Transmembrane helix</keyword>
<keyword evidence="6" id="KW-1185">Reference proteome</keyword>
<dbReference type="SUPFAM" id="SSF48452">
    <property type="entry name" value="TPR-like"/>
    <property type="match status" value="1"/>
</dbReference>
<dbReference type="EMBL" id="JAKOGI010000246">
    <property type="protein sequence ID" value="KAJ8438648.1"/>
    <property type="molecule type" value="Genomic_DNA"/>
</dbReference>
<evidence type="ECO:0000313" key="6">
    <source>
        <dbReference type="Proteomes" id="UP001153076"/>
    </source>
</evidence>
<accession>A0A9Q1K958</accession>
<dbReference type="GO" id="GO:0005483">
    <property type="term" value="F:soluble NSF attachment protein activity"/>
    <property type="evidence" value="ECO:0007669"/>
    <property type="project" value="TreeGrafter"/>
</dbReference>
<keyword evidence="3" id="KW-0653">Protein transport</keyword>
<evidence type="ECO:0000256" key="2">
    <source>
        <dbReference type="ARBA" id="ARBA00022448"/>
    </source>
</evidence>
<keyword evidence="4" id="KW-0472">Membrane</keyword>
<evidence type="ECO:0000256" key="3">
    <source>
        <dbReference type="ARBA" id="ARBA00022927"/>
    </source>
</evidence>
<dbReference type="GO" id="GO:0006886">
    <property type="term" value="P:intracellular protein transport"/>
    <property type="evidence" value="ECO:0007669"/>
    <property type="project" value="InterPro"/>
</dbReference>
<keyword evidence="2" id="KW-0813">Transport</keyword>
<evidence type="ECO:0000256" key="1">
    <source>
        <dbReference type="ARBA" id="ARBA00010050"/>
    </source>
</evidence>
<dbReference type="Gene3D" id="1.25.40.10">
    <property type="entry name" value="Tetratricopeptide repeat domain"/>
    <property type="match status" value="1"/>
</dbReference>
<proteinExistence type="inferred from homology"/>
<feature type="transmembrane region" description="Helical" evidence="4">
    <location>
        <begin position="182"/>
        <end position="200"/>
    </location>
</feature>
<dbReference type="GO" id="GO:0019905">
    <property type="term" value="F:syntaxin binding"/>
    <property type="evidence" value="ECO:0007669"/>
    <property type="project" value="TreeGrafter"/>
</dbReference>
<dbReference type="Proteomes" id="UP001153076">
    <property type="component" value="Unassembled WGS sequence"/>
</dbReference>
<dbReference type="InterPro" id="IPR011990">
    <property type="entry name" value="TPR-like_helical_dom_sf"/>
</dbReference>
<dbReference type="PANTHER" id="PTHR13768">
    <property type="entry name" value="SOLUBLE NSF ATTACHMENT PROTEIN SNAP"/>
    <property type="match status" value="1"/>
</dbReference>
<dbReference type="InterPro" id="IPR000744">
    <property type="entry name" value="NSF_attach"/>
</dbReference>